<name>A0A2A6B4E8_PRIPA</name>
<accession>A0A2A6B4E8</accession>
<protein>
    <submittedName>
        <fullName evidence="2">Uncharacterized protein</fullName>
    </submittedName>
</protein>
<keyword evidence="3" id="KW-1185">Reference proteome</keyword>
<accession>A0A8R1Z064</accession>
<proteinExistence type="predicted"/>
<evidence type="ECO:0000313" key="3">
    <source>
        <dbReference type="Proteomes" id="UP000005239"/>
    </source>
</evidence>
<feature type="compositionally biased region" description="Low complexity" evidence="1">
    <location>
        <begin position="97"/>
        <end position="119"/>
    </location>
</feature>
<organism evidence="2 3">
    <name type="scientific">Pristionchus pacificus</name>
    <name type="common">Parasitic nematode worm</name>
    <dbReference type="NCBI Taxonomy" id="54126"/>
    <lineage>
        <taxon>Eukaryota</taxon>
        <taxon>Metazoa</taxon>
        <taxon>Ecdysozoa</taxon>
        <taxon>Nematoda</taxon>
        <taxon>Chromadorea</taxon>
        <taxon>Rhabditida</taxon>
        <taxon>Rhabditina</taxon>
        <taxon>Diplogasteromorpha</taxon>
        <taxon>Diplogasteroidea</taxon>
        <taxon>Neodiplogasteridae</taxon>
        <taxon>Pristionchus</taxon>
    </lineage>
</organism>
<sequence>MDQRKSKNGNRSDRLGGRSYEKLRLANKIRNMDDNRWARRYFEGVNDIAQTVNESGVEADEWNTMKNNQKCQANRTKVMTDLSRELVKEVLALTPPVAAPRRSAPSSASSQPAGSTGAPVTAPTGYYHIPPAVTSHSDIPSTTTVTDVHGCALPATPTLFTQAAMASHVSVPRFNEDIVEFSEFLETVESVFNGLDDISKYAMLLSALGKEHKRLISGLRQVATIKHHSITWRPTATGDLPTVLQYAPHAKTSVRVSTDSCRGPSVSTTITQPVFNYRSSCAKQSVPCCYCDEDLWAIDSPVLPFV</sequence>
<dbReference type="EnsemblMetazoa" id="PPA44794.1">
    <property type="protein sequence ID" value="PPA44794.1"/>
    <property type="gene ID" value="WBGene00283163"/>
</dbReference>
<evidence type="ECO:0000256" key="1">
    <source>
        <dbReference type="SAM" id="MobiDB-lite"/>
    </source>
</evidence>
<evidence type="ECO:0000313" key="2">
    <source>
        <dbReference type="EnsemblMetazoa" id="PPA44794.1"/>
    </source>
</evidence>
<dbReference type="Proteomes" id="UP000005239">
    <property type="component" value="Unassembled WGS sequence"/>
</dbReference>
<feature type="region of interest" description="Disordered" evidence="1">
    <location>
        <begin position="97"/>
        <end position="122"/>
    </location>
</feature>
<reference evidence="2" key="2">
    <citation type="submission" date="2022-06" db="UniProtKB">
        <authorList>
            <consortium name="EnsemblMetazoa"/>
        </authorList>
    </citation>
    <scope>IDENTIFICATION</scope>
    <source>
        <strain evidence="2">PS312</strain>
    </source>
</reference>
<reference evidence="3" key="1">
    <citation type="journal article" date="2008" name="Nat. Genet.">
        <title>The Pristionchus pacificus genome provides a unique perspective on nematode lifestyle and parasitism.</title>
        <authorList>
            <person name="Dieterich C."/>
            <person name="Clifton S.W."/>
            <person name="Schuster L.N."/>
            <person name="Chinwalla A."/>
            <person name="Delehaunty K."/>
            <person name="Dinkelacker I."/>
            <person name="Fulton L."/>
            <person name="Fulton R."/>
            <person name="Godfrey J."/>
            <person name="Minx P."/>
            <person name="Mitreva M."/>
            <person name="Roeseler W."/>
            <person name="Tian H."/>
            <person name="Witte H."/>
            <person name="Yang S.P."/>
            <person name="Wilson R.K."/>
            <person name="Sommer R.J."/>
        </authorList>
    </citation>
    <scope>NUCLEOTIDE SEQUENCE [LARGE SCALE GENOMIC DNA]</scope>
    <source>
        <strain evidence="3">PS312</strain>
    </source>
</reference>
<gene>
    <name evidence="2" type="primary">WBGene00283163</name>
</gene>
<dbReference type="AlphaFoldDB" id="A0A2A6B4E8"/>